<keyword evidence="1" id="KW-0633">Potassium transport</keyword>
<keyword evidence="5" id="KW-1185">Reference proteome</keyword>
<comment type="subcellular location">
    <subcellularLocation>
        <location evidence="1">Membrane</location>
        <topology evidence="1">Multi-pass membrane protein</topology>
    </subcellularLocation>
</comment>
<protein>
    <recommendedName>
        <fullName evidence="3">Potassium channel inwardly rectifying transmembrane domain-containing protein</fullName>
    </recommendedName>
</protein>
<evidence type="ECO:0000313" key="4">
    <source>
        <dbReference type="EMBL" id="GBO15242.1"/>
    </source>
</evidence>
<accession>A0A4Y2USR3</accession>
<dbReference type="InterPro" id="IPR013518">
    <property type="entry name" value="K_chnl_inward-rec_Kir_cyto"/>
</dbReference>
<dbReference type="GO" id="GO:0034702">
    <property type="term" value="C:monoatomic ion channel complex"/>
    <property type="evidence" value="ECO:0007669"/>
    <property type="project" value="UniProtKB-KW"/>
</dbReference>
<dbReference type="Gene3D" id="2.60.40.1400">
    <property type="entry name" value="G protein-activated inward rectifier potassium channel 1"/>
    <property type="match status" value="1"/>
</dbReference>
<dbReference type="PANTHER" id="PTHR11767:SF102">
    <property type="entry name" value="INWARDLY RECTIFYING POTASSIUM CHANNEL 1, ISOFORM F"/>
    <property type="match status" value="1"/>
</dbReference>
<keyword evidence="1" id="KW-0851">Voltage-gated channel</keyword>
<keyword evidence="1" id="KW-0407">Ion channel</keyword>
<evidence type="ECO:0000259" key="3">
    <source>
        <dbReference type="Pfam" id="PF01007"/>
    </source>
</evidence>
<dbReference type="InterPro" id="IPR040445">
    <property type="entry name" value="Kir_TM"/>
</dbReference>
<name>A0A4Y2USR3_ARAVE</name>
<feature type="domain" description="Potassium channel inwardly rectifying transmembrane" evidence="3">
    <location>
        <begin position="111"/>
        <end position="148"/>
    </location>
</feature>
<reference evidence="4 5" key="1">
    <citation type="journal article" date="2019" name="Sci. Rep.">
        <title>Orb-weaving spider Araneus ventricosus genome elucidates the spidroin gene catalogue.</title>
        <authorList>
            <person name="Kono N."/>
            <person name="Nakamura H."/>
            <person name="Ohtoshi R."/>
            <person name="Moran D.A.P."/>
            <person name="Shinohara A."/>
            <person name="Yoshida Y."/>
            <person name="Fujiwara M."/>
            <person name="Mori M."/>
            <person name="Tomita M."/>
            <person name="Arakawa K."/>
        </authorList>
    </citation>
    <scope>NUCLEOTIDE SEQUENCE [LARGE SCALE GENOMIC DNA]</scope>
</reference>
<keyword evidence="1" id="KW-0406">Ion transport</keyword>
<feature type="non-terminal residue" evidence="4">
    <location>
        <position position="148"/>
    </location>
</feature>
<dbReference type="Pfam" id="PF01007">
    <property type="entry name" value="IRK"/>
    <property type="match status" value="1"/>
</dbReference>
<dbReference type="GO" id="GO:0005242">
    <property type="term" value="F:inward rectifier potassium channel activity"/>
    <property type="evidence" value="ECO:0007669"/>
    <property type="project" value="InterPro"/>
</dbReference>
<gene>
    <name evidence="4" type="ORF">AVEN_27189_2</name>
</gene>
<feature type="compositionally biased region" description="Low complexity" evidence="2">
    <location>
        <begin position="71"/>
        <end position="83"/>
    </location>
</feature>
<dbReference type="GO" id="GO:0005886">
    <property type="term" value="C:plasma membrane"/>
    <property type="evidence" value="ECO:0007669"/>
    <property type="project" value="TreeGrafter"/>
</dbReference>
<dbReference type="PANTHER" id="PTHR11767">
    <property type="entry name" value="INWARD RECTIFIER POTASSIUM CHANNEL"/>
    <property type="match status" value="1"/>
</dbReference>
<sequence>MCLQVGLYLETRKLPVVVIPWIMKYFDPDNGAWQEMRPGDSRSQQMDLDAISMSSASVIAEQSSNQRGLYRTKSTSSKYSLKSNGTDGGAGSGIMRLTKGLSTRQRKRVILKNGNVNLQKEHVSKRRQRFLQDIFTTMVDIQWRYNLM</sequence>
<dbReference type="OrthoDB" id="273257at2759"/>
<keyword evidence="1" id="KW-0813">Transport</keyword>
<feature type="region of interest" description="Disordered" evidence="2">
    <location>
        <begin position="71"/>
        <end position="94"/>
    </location>
</feature>
<keyword evidence="1" id="KW-0630">Potassium</keyword>
<evidence type="ECO:0000256" key="1">
    <source>
        <dbReference type="RuleBase" id="RU003822"/>
    </source>
</evidence>
<evidence type="ECO:0000313" key="5">
    <source>
        <dbReference type="Proteomes" id="UP000499080"/>
    </source>
</evidence>
<comment type="similarity">
    <text evidence="1">Belongs to the inward rectifier-type potassium channel (TC 1.A.2.1) family.</text>
</comment>
<dbReference type="InterPro" id="IPR016449">
    <property type="entry name" value="K_chnl_inward-rec_Kir"/>
</dbReference>
<dbReference type="Gene3D" id="1.10.287.70">
    <property type="match status" value="1"/>
</dbReference>
<keyword evidence="1" id="KW-0472">Membrane</keyword>
<dbReference type="AlphaFoldDB" id="A0A4Y2USR3"/>
<evidence type="ECO:0000256" key="2">
    <source>
        <dbReference type="SAM" id="MobiDB-lite"/>
    </source>
</evidence>
<dbReference type="GO" id="GO:1990573">
    <property type="term" value="P:potassium ion import across plasma membrane"/>
    <property type="evidence" value="ECO:0007669"/>
    <property type="project" value="TreeGrafter"/>
</dbReference>
<dbReference type="Proteomes" id="UP000499080">
    <property type="component" value="Unassembled WGS sequence"/>
</dbReference>
<comment type="caution">
    <text evidence="4">The sequence shown here is derived from an EMBL/GenBank/DDBJ whole genome shotgun (WGS) entry which is preliminary data.</text>
</comment>
<organism evidence="4 5">
    <name type="scientific">Araneus ventricosus</name>
    <name type="common">Orbweaver spider</name>
    <name type="synonym">Epeira ventricosa</name>
    <dbReference type="NCBI Taxonomy" id="182803"/>
    <lineage>
        <taxon>Eukaryota</taxon>
        <taxon>Metazoa</taxon>
        <taxon>Ecdysozoa</taxon>
        <taxon>Arthropoda</taxon>
        <taxon>Chelicerata</taxon>
        <taxon>Arachnida</taxon>
        <taxon>Araneae</taxon>
        <taxon>Araneomorphae</taxon>
        <taxon>Entelegynae</taxon>
        <taxon>Araneoidea</taxon>
        <taxon>Araneidae</taxon>
        <taxon>Araneus</taxon>
    </lineage>
</organism>
<proteinExistence type="inferred from homology"/>
<dbReference type="EMBL" id="BGPR01039310">
    <property type="protein sequence ID" value="GBO15242.1"/>
    <property type="molecule type" value="Genomic_DNA"/>
</dbReference>
<dbReference type="GO" id="GO:0034765">
    <property type="term" value="P:regulation of monoatomic ion transmembrane transport"/>
    <property type="evidence" value="ECO:0007669"/>
    <property type="project" value="TreeGrafter"/>
</dbReference>
<keyword evidence="1" id="KW-0812">Transmembrane</keyword>